<dbReference type="PROSITE" id="PS00678">
    <property type="entry name" value="WD_REPEATS_1"/>
    <property type="match status" value="2"/>
</dbReference>
<dbReference type="Proteomes" id="UP000800200">
    <property type="component" value="Unassembled WGS sequence"/>
</dbReference>
<dbReference type="InterPro" id="IPR019775">
    <property type="entry name" value="WD40_repeat_CS"/>
</dbReference>
<keyword evidence="6" id="KW-1185">Reference proteome</keyword>
<dbReference type="InterPro" id="IPR001680">
    <property type="entry name" value="WD40_rpt"/>
</dbReference>
<dbReference type="FunFam" id="3.40.50.300:FF:001638">
    <property type="entry name" value="NACHT and WD40 domain protein"/>
    <property type="match status" value="1"/>
</dbReference>
<evidence type="ECO:0000256" key="1">
    <source>
        <dbReference type="ARBA" id="ARBA00022574"/>
    </source>
</evidence>
<dbReference type="Pfam" id="PF24883">
    <property type="entry name" value="NPHP3_N"/>
    <property type="match status" value="1"/>
</dbReference>
<organism evidence="5 6">
    <name type="scientific">Zopfia rhizophila CBS 207.26</name>
    <dbReference type="NCBI Taxonomy" id="1314779"/>
    <lineage>
        <taxon>Eukaryota</taxon>
        <taxon>Fungi</taxon>
        <taxon>Dikarya</taxon>
        <taxon>Ascomycota</taxon>
        <taxon>Pezizomycotina</taxon>
        <taxon>Dothideomycetes</taxon>
        <taxon>Dothideomycetes incertae sedis</taxon>
        <taxon>Zopfiaceae</taxon>
        <taxon>Zopfia</taxon>
    </lineage>
</organism>
<dbReference type="Gene3D" id="3.40.50.300">
    <property type="entry name" value="P-loop containing nucleotide triphosphate hydrolases"/>
    <property type="match status" value="1"/>
</dbReference>
<dbReference type="SUPFAM" id="SSF50978">
    <property type="entry name" value="WD40 repeat-like"/>
    <property type="match status" value="1"/>
</dbReference>
<evidence type="ECO:0000313" key="5">
    <source>
        <dbReference type="EMBL" id="KAF2175079.1"/>
    </source>
</evidence>
<keyword evidence="1 3" id="KW-0853">WD repeat</keyword>
<dbReference type="PROSITE" id="PS50294">
    <property type="entry name" value="WD_REPEATS_REGION"/>
    <property type="match status" value="2"/>
</dbReference>
<dbReference type="Gene3D" id="2.130.10.10">
    <property type="entry name" value="YVTN repeat-like/Quinoprotein amine dehydrogenase"/>
    <property type="match status" value="1"/>
</dbReference>
<proteinExistence type="predicted"/>
<dbReference type="PROSITE" id="PS50082">
    <property type="entry name" value="WD_REPEATS_2"/>
    <property type="match status" value="2"/>
</dbReference>
<evidence type="ECO:0000313" key="6">
    <source>
        <dbReference type="Proteomes" id="UP000800200"/>
    </source>
</evidence>
<gene>
    <name evidence="5" type="ORF">K469DRAFT_81309</name>
</gene>
<dbReference type="InterPro" id="IPR056884">
    <property type="entry name" value="NPHP3-like_N"/>
</dbReference>
<dbReference type="PANTHER" id="PTHR10622:SF13">
    <property type="entry name" value="NACHT DOMAIN-CONTAINING PROTEIN"/>
    <property type="match status" value="1"/>
</dbReference>
<name>A0A6A6DA59_9PEZI</name>
<sequence length="919" mass="104004">MRLLQRSADGTFSLTSDLVGEDTIHPYAILSHTWGADAEEVTFEDLANGAGKAKPGYEKICFCGERARQDGLQYFWIDTCCINKANKAELSQAIKSMFRWYRNTARCYVYMSDVSSPLPETDEEATPPLWTSDFQKSRWFTRGWTLQELLAPSTVEFFSREWRKLGDKTSLAQQVHEITGIPHLALQGAPLSQFTVEERLSWKEHRHTKLQEDGAYSLLGILDVYIAPVYGEGAEGAFRRLLDEIHKLGKCIQDIRLTDPRDDKKRIEDTKGGLLEGSYRWILDNASFQQWHEDPQSRLLWIKGDPGKGKTMLLCGVIEELKKSTPGLLSFFFCQGTDSRINSATAVLRGLIYLLVNQQPSLAPHLRKRYDQAGQSVFKDANAWVALSDIFTDMIRDPDPKMTCLIVDALDECVVDLPKLLDLVIHTSASSARVKWLLSSRNKMHIEQKLRCVDAKARLSLELKQNAEQVSRAVNVYIDDRLSRLGSLEDDSLRDQVRDILRRKANGTFLWVALVVQELEGPESWDPLQVVEEAPPGLHQLYDRMMNQIQRLKERNSEIFRLLLSTACVAYRPLYLAEMGSLCGLSGQVSALARNVRTIVAMCGSFLTVRDDQIYFIHQSAKDYLSDKMRDTVFPSQRGIHYNMFSRSLKLMSSALKRDMYSLIALGFPVDKVQVPVHDPLATMRYSCVHWVDHLCNWNSNSTNHRIDSQDKGAIENFIRKKYLYWLEALSLCRSMSEGVLAMAKLNTLAQRRVDAPSFIKLLQDARLFIMYHIQAIQNSPLQVYVSALIFSPDRSLIRSYFKEEEPKWISIKPAIGDQWSACLQTLKGHSGIVMSVAFSHDSARLASASVDKTVKIWDASSGECLQTLKGHSNWVWSVAFSHDSARLASASVDKTVKIWDASSGDASRRSRAIAIGSG</sequence>
<reference evidence="5" key="1">
    <citation type="journal article" date="2020" name="Stud. Mycol.">
        <title>101 Dothideomycetes genomes: a test case for predicting lifestyles and emergence of pathogens.</title>
        <authorList>
            <person name="Haridas S."/>
            <person name="Albert R."/>
            <person name="Binder M."/>
            <person name="Bloem J."/>
            <person name="Labutti K."/>
            <person name="Salamov A."/>
            <person name="Andreopoulos B."/>
            <person name="Baker S."/>
            <person name="Barry K."/>
            <person name="Bills G."/>
            <person name="Bluhm B."/>
            <person name="Cannon C."/>
            <person name="Castanera R."/>
            <person name="Culley D."/>
            <person name="Daum C."/>
            <person name="Ezra D."/>
            <person name="Gonzalez J."/>
            <person name="Henrissat B."/>
            <person name="Kuo A."/>
            <person name="Liang C."/>
            <person name="Lipzen A."/>
            <person name="Lutzoni F."/>
            <person name="Magnuson J."/>
            <person name="Mondo S."/>
            <person name="Nolan M."/>
            <person name="Ohm R."/>
            <person name="Pangilinan J."/>
            <person name="Park H.-J."/>
            <person name="Ramirez L."/>
            <person name="Alfaro M."/>
            <person name="Sun H."/>
            <person name="Tritt A."/>
            <person name="Yoshinaga Y."/>
            <person name="Zwiers L.-H."/>
            <person name="Turgeon B."/>
            <person name="Goodwin S."/>
            <person name="Spatafora J."/>
            <person name="Crous P."/>
            <person name="Grigoriev I."/>
        </authorList>
    </citation>
    <scope>NUCLEOTIDE SEQUENCE</scope>
    <source>
        <strain evidence="5">CBS 207.26</strain>
    </source>
</reference>
<dbReference type="PROSITE" id="PS50837">
    <property type="entry name" value="NACHT"/>
    <property type="match status" value="1"/>
</dbReference>
<evidence type="ECO:0000259" key="4">
    <source>
        <dbReference type="PROSITE" id="PS50837"/>
    </source>
</evidence>
<accession>A0A6A6DA59</accession>
<dbReference type="SMART" id="SM00320">
    <property type="entry name" value="WD40"/>
    <property type="match status" value="2"/>
</dbReference>
<dbReference type="InterPro" id="IPR010730">
    <property type="entry name" value="HET"/>
</dbReference>
<dbReference type="InterPro" id="IPR036322">
    <property type="entry name" value="WD40_repeat_dom_sf"/>
</dbReference>
<feature type="repeat" description="WD" evidence="3">
    <location>
        <begin position="869"/>
        <end position="910"/>
    </location>
</feature>
<dbReference type="InterPro" id="IPR007111">
    <property type="entry name" value="NACHT_NTPase"/>
</dbReference>
<protein>
    <recommendedName>
        <fullName evidence="4">NACHT domain-containing protein</fullName>
    </recommendedName>
</protein>
<feature type="repeat" description="WD" evidence="3">
    <location>
        <begin position="827"/>
        <end position="868"/>
    </location>
</feature>
<dbReference type="EMBL" id="ML994748">
    <property type="protein sequence ID" value="KAF2175079.1"/>
    <property type="molecule type" value="Genomic_DNA"/>
</dbReference>
<dbReference type="Pfam" id="PF00400">
    <property type="entry name" value="WD40"/>
    <property type="match status" value="2"/>
</dbReference>
<dbReference type="OrthoDB" id="538223at2759"/>
<dbReference type="InterPro" id="IPR015943">
    <property type="entry name" value="WD40/YVTN_repeat-like_dom_sf"/>
</dbReference>
<feature type="domain" description="NACHT" evidence="4">
    <location>
        <begin position="298"/>
        <end position="441"/>
    </location>
</feature>
<dbReference type="Pfam" id="PF06985">
    <property type="entry name" value="HET"/>
    <property type="match status" value="1"/>
</dbReference>
<dbReference type="AlphaFoldDB" id="A0A6A6DA59"/>
<dbReference type="InterPro" id="IPR027417">
    <property type="entry name" value="P-loop_NTPase"/>
</dbReference>
<dbReference type="PANTHER" id="PTHR10622">
    <property type="entry name" value="HET DOMAIN-CONTAINING PROTEIN"/>
    <property type="match status" value="1"/>
</dbReference>
<evidence type="ECO:0000256" key="3">
    <source>
        <dbReference type="PROSITE-ProRule" id="PRU00221"/>
    </source>
</evidence>
<evidence type="ECO:0000256" key="2">
    <source>
        <dbReference type="ARBA" id="ARBA00022737"/>
    </source>
</evidence>
<keyword evidence="2" id="KW-0677">Repeat</keyword>